<dbReference type="SUPFAM" id="SSF56300">
    <property type="entry name" value="Metallo-dependent phosphatases"/>
    <property type="match status" value="1"/>
</dbReference>
<organism evidence="2 3">
    <name type="scientific">Desulfurispirillum indicum (strain ATCC BAA-1389 / DSM 22839 / S5)</name>
    <dbReference type="NCBI Taxonomy" id="653733"/>
    <lineage>
        <taxon>Bacteria</taxon>
        <taxon>Pseudomonadati</taxon>
        <taxon>Chrysiogenota</taxon>
        <taxon>Chrysiogenia</taxon>
        <taxon>Chrysiogenales</taxon>
        <taxon>Chrysiogenaceae</taxon>
        <taxon>Desulfurispirillum</taxon>
    </lineage>
</organism>
<dbReference type="Gene3D" id="3.60.21.10">
    <property type="match status" value="1"/>
</dbReference>
<feature type="domain" description="Calcineurin-like phosphoesterase" evidence="1">
    <location>
        <begin position="37"/>
        <end position="234"/>
    </location>
</feature>
<dbReference type="RefSeq" id="WP_013506469.1">
    <property type="nucleotide sequence ID" value="NC_014836.1"/>
</dbReference>
<dbReference type="GO" id="GO:0016787">
    <property type="term" value="F:hydrolase activity"/>
    <property type="evidence" value="ECO:0007669"/>
    <property type="project" value="InterPro"/>
</dbReference>
<dbReference type="STRING" id="653733.Selin_1862"/>
<dbReference type="InterPro" id="IPR004843">
    <property type="entry name" value="Calcineurin-like_PHP"/>
</dbReference>
<evidence type="ECO:0000313" key="3">
    <source>
        <dbReference type="Proteomes" id="UP000002572"/>
    </source>
</evidence>
<dbReference type="eggNOG" id="COG1409">
    <property type="taxonomic scope" value="Bacteria"/>
</dbReference>
<accession>E6W1P0</accession>
<dbReference type="Proteomes" id="UP000002572">
    <property type="component" value="Chromosome"/>
</dbReference>
<dbReference type="InterPro" id="IPR029052">
    <property type="entry name" value="Metallo-depent_PP-like"/>
</dbReference>
<dbReference type="OrthoDB" id="356681at2"/>
<dbReference type="Pfam" id="PF00149">
    <property type="entry name" value="Metallophos"/>
    <property type="match status" value="1"/>
</dbReference>
<sequence length="270" mass="30551">MVPSSWAGTGAATRRTLQAQVLSDLHFECGTPFDVPAAQADILILAGDIHEGLRGVEWAIAQARRLEIPVLYVFGNHEFYGQRFPSLFTEARLRCHGSGVHILERDTFTFGDVRFLGCTLWSDFQLYGAGHADFCREYARVHMPDYEAILTRDGRPLQPEDTTWVFQQSLQWLEQQLKSPWKGRTVVITHHAPIYYASEPENDNSPLAAAMISNHPSLLQNTCVDTWIHGHTHHNINARILNTHVISHQQGYPHEEVCGEPFAPERTFAL</sequence>
<dbReference type="AlphaFoldDB" id="E6W1P0"/>
<dbReference type="HOGENOM" id="CLU_060372_3_0_0"/>
<gene>
    <name evidence="2" type="ordered locus">Selin_1862</name>
</gene>
<evidence type="ECO:0000313" key="2">
    <source>
        <dbReference type="EMBL" id="ADU66589.1"/>
    </source>
</evidence>
<dbReference type="PANTHER" id="PTHR37844:SF2">
    <property type="entry name" value="SER_THR PROTEIN PHOSPHATASE SUPERFAMILY (AFU_ORTHOLOGUE AFUA_1G14840)"/>
    <property type="match status" value="1"/>
</dbReference>
<keyword evidence="3" id="KW-1185">Reference proteome</keyword>
<dbReference type="KEGG" id="din:Selin_1862"/>
<evidence type="ECO:0000259" key="1">
    <source>
        <dbReference type="Pfam" id="PF00149"/>
    </source>
</evidence>
<name>E6W1P0_DESIS</name>
<reference evidence="2 3" key="1">
    <citation type="submission" date="2010-12" db="EMBL/GenBank/DDBJ databases">
        <title>Complete sequence of Desulfurispirillum indicum S5.</title>
        <authorList>
            <consortium name="US DOE Joint Genome Institute"/>
            <person name="Lucas S."/>
            <person name="Copeland A."/>
            <person name="Lapidus A."/>
            <person name="Cheng J.-F."/>
            <person name="Goodwin L."/>
            <person name="Pitluck S."/>
            <person name="Chertkov O."/>
            <person name="Held B."/>
            <person name="Detter J.C."/>
            <person name="Han C."/>
            <person name="Tapia R."/>
            <person name="Land M."/>
            <person name="Hauser L."/>
            <person name="Kyrpides N."/>
            <person name="Ivanova N."/>
            <person name="Mikhailova N."/>
            <person name="Haggblom M."/>
            <person name="Rauschenbach I."/>
            <person name="Bini E."/>
            <person name="Woyke T."/>
        </authorList>
    </citation>
    <scope>NUCLEOTIDE SEQUENCE [LARGE SCALE GENOMIC DNA]</scope>
    <source>
        <strain evidence="3">ATCC BAA-1389 / DSM 22839 / S5</strain>
    </source>
</reference>
<protein>
    <submittedName>
        <fullName evidence="2">Metallophosphoesterase</fullName>
    </submittedName>
</protein>
<dbReference type="EMBL" id="CP002432">
    <property type="protein sequence ID" value="ADU66589.1"/>
    <property type="molecule type" value="Genomic_DNA"/>
</dbReference>
<dbReference type="PANTHER" id="PTHR37844">
    <property type="entry name" value="SER/THR PROTEIN PHOSPHATASE SUPERFAMILY (AFU_ORTHOLOGUE AFUA_1G14840)"/>
    <property type="match status" value="1"/>
</dbReference>
<dbReference type="InParanoid" id="E6W1P0"/>
<proteinExistence type="predicted"/>